<proteinExistence type="predicted"/>
<organism evidence="1 2">
    <name type="scientific">Microcystis aeruginosa NIES-44</name>
    <dbReference type="NCBI Taxonomy" id="449439"/>
    <lineage>
        <taxon>Bacteria</taxon>
        <taxon>Bacillati</taxon>
        <taxon>Cyanobacteriota</taxon>
        <taxon>Cyanophyceae</taxon>
        <taxon>Oscillatoriophycideae</taxon>
        <taxon>Chroococcales</taxon>
        <taxon>Microcystaceae</taxon>
        <taxon>Microcystis</taxon>
    </lineage>
</organism>
<evidence type="ECO:0000313" key="2">
    <source>
        <dbReference type="Proteomes" id="UP000030321"/>
    </source>
</evidence>
<evidence type="ECO:0000313" key="1">
    <source>
        <dbReference type="EMBL" id="GAL94334.1"/>
    </source>
</evidence>
<protein>
    <submittedName>
        <fullName evidence="1">Uncharacterized protein</fullName>
    </submittedName>
</protein>
<dbReference type="EMBL" id="BBPA01000053">
    <property type="protein sequence ID" value="GAL94334.1"/>
    <property type="molecule type" value="Genomic_DNA"/>
</dbReference>
<dbReference type="Proteomes" id="UP000030321">
    <property type="component" value="Unassembled WGS sequence"/>
</dbReference>
<accession>A0A0A1VXL9</accession>
<reference evidence="2" key="1">
    <citation type="journal article" date="2015" name="Genome">
        <title>Whole Genome Sequence of the Non-Microcystin-Producing Microcystis aeruginosa Strain NIES-44.</title>
        <authorList>
            <person name="Okano K."/>
            <person name="Miyata N."/>
            <person name="Ozaki Y."/>
        </authorList>
    </citation>
    <scope>NUCLEOTIDE SEQUENCE [LARGE SCALE GENOMIC DNA]</scope>
    <source>
        <strain evidence="2">NIES-44</strain>
    </source>
</reference>
<gene>
    <name evidence="1" type="ORF">N44_02914</name>
</gene>
<name>A0A0A1VXL9_MICAE</name>
<dbReference type="AlphaFoldDB" id="A0A0A1VXL9"/>
<comment type="caution">
    <text evidence="1">The sequence shown here is derived from an EMBL/GenBank/DDBJ whole genome shotgun (WGS) entry which is preliminary data.</text>
</comment>
<sequence length="41" mass="4785">MRTAISAKKRKSTNLTLIFWGNHSAIAEEMFSEDRENQLLF</sequence>